<evidence type="ECO:0000313" key="2">
    <source>
        <dbReference type="Proteomes" id="UP000188268"/>
    </source>
</evidence>
<dbReference type="Proteomes" id="UP000188268">
    <property type="component" value="Unassembled WGS sequence"/>
</dbReference>
<dbReference type="Gramene" id="OMO75676">
    <property type="protein sequence ID" value="OMO75676"/>
    <property type="gene ID" value="CCACVL1_16099"/>
</dbReference>
<evidence type="ECO:0000313" key="1">
    <source>
        <dbReference type="EMBL" id="OMO75676.1"/>
    </source>
</evidence>
<dbReference type="EMBL" id="AWWV01010993">
    <property type="protein sequence ID" value="OMO75676.1"/>
    <property type="molecule type" value="Genomic_DNA"/>
</dbReference>
<proteinExistence type="predicted"/>
<protein>
    <submittedName>
        <fullName evidence="1">Uncharacterized protein</fullName>
    </submittedName>
</protein>
<dbReference type="AlphaFoldDB" id="A0A1R3HZD0"/>
<name>A0A1R3HZD0_COCAP</name>
<organism evidence="1 2">
    <name type="scientific">Corchorus capsularis</name>
    <name type="common">Jute</name>
    <dbReference type="NCBI Taxonomy" id="210143"/>
    <lineage>
        <taxon>Eukaryota</taxon>
        <taxon>Viridiplantae</taxon>
        <taxon>Streptophyta</taxon>
        <taxon>Embryophyta</taxon>
        <taxon>Tracheophyta</taxon>
        <taxon>Spermatophyta</taxon>
        <taxon>Magnoliopsida</taxon>
        <taxon>eudicotyledons</taxon>
        <taxon>Gunneridae</taxon>
        <taxon>Pentapetalae</taxon>
        <taxon>rosids</taxon>
        <taxon>malvids</taxon>
        <taxon>Malvales</taxon>
        <taxon>Malvaceae</taxon>
        <taxon>Grewioideae</taxon>
        <taxon>Apeibeae</taxon>
        <taxon>Corchorus</taxon>
    </lineage>
</organism>
<reference evidence="1 2" key="1">
    <citation type="submission" date="2013-09" db="EMBL/GenBank/DDBJ databases">
        <title>Corchorus capsularis genome sequencing.</title>
        <authorList>
            <person name="Alam M."/>
            <person name="Haque M.S."/>
            <person name="Islam M.S."/>
            <person name="Emdad E.M."/>
            <person name="Islam M.M."/>
            <person name="Ahmed B."/>
            <person name="Halim A."/>
            <person name="Hossen Q.M.M."/>
            <person name="Hossain M.Z."/>
            <person name="Ahmed R."/>
            <person name="Khan M.M."/>
            <person name="Islam R."/>
            <person name="Rashid M.M."/>
            <person name="Khan S.A."/>
            <person name="Rahman M.S."/>
            <person name="Alam M."/>
        </authorList>
    </citation>
    <scope>NUCLEOTIDE SEQUENCE [LARGE SCALE GENOMIC DNA]</scope>
    <source>
        <strain evidence="2">cv. CVL-1</strain>
        <tissue evidence="1">Whole seedling</tissue>
    </source>
</reference>
<gene>
    <name evidence="1" type="ORF">CCACVL1_16099</name>
</gene>
<sequence length="68" mass="7654">MDMNRDESESGLIEEEGFLFCSATKSGREDENHELWRCPGTPAFTPPECCFGVTLYYNGSRLLAESKT</sequence>
<keyword evidence="2" id="KW-1185">Reference proteome</keyword>
<accession>A0A1R3HZD0</accession>
<comment type="caution">
    <text evidence="1">The sequence shown here is derived from an EMBL/GenBank/DDBJ whole genome shotgun (WGS) entry which is preliminary data.</text>
</comment>